<dbReference type="InterPro" id="IPR050263">
    <property type="entry name" value="Bact_Fimbrial_Adh_Pro"/>
</dbReference>
<dbReference type="PANTHER" id="PTHR33420">
    <property type="entry name" value="FIMBRIAL SUBUNIT ELFA-RELATED"/>
    <property type="match status" value="1"/>
</dbReference>
<evidence type="ECO:0000313" key="4">
    <source>
        <dbReference type="Proteomes" id="UP000216021"/>
    </source>
</evidence>
<dbReference type="AlphaFoldDB" id="A0A1S8CG81"/>
<dbReference type="InterPro" id="IPR008966">
    <property type="entry name" value="Adhesion_dom_sf"/>
</dbReference>
<dbReference type="EMBL" id="MOXD01000010">
    <property type="protein sequence ID" value="OMQ20799.1"/>
    <property type="molecule type" value="Genomic_DNA"/>
</dbReference>
<keyword evidence="4" id="KW-1185">Reference proteome</keyword>
<feature type="domain" description="Fimbrial-type adhesion" evidence="2">
    <location>
        <begin position="30"/>
        <end position="180"/>
    </location>
</feature>
<protein>
    <recommendedName>
        <fullName evidence="2">Fimbrial-type adhesion domain-containing protein</fullName>
    </recommendedName>
</protein>
<evidence type="ECO:0000256" key="1">
    <source>
        <dbReference type="SAM" id="SignalP"/>
    </source>
</evidence>
<evidence type="ECO:0000259" key="2">
    <source>
        <dbReference type="Pfam" id="PF00419"/>
    </source>
</evidence>
<sequence>MKLTKLALAAVLAFGVTSVANADQGSGKVNFKGSIIDAPCSIAPESLDQTVDLGAVANTALVNGGMSAEQPFDIKLIKCDLSGTKNKVKAAFAGALGGATGTTVDMLGIAGGAKGASIVLFDGSNKQIKLDGTTTTGLQNLIGADNVLHFSSALKGHDGVALAGITEGGFTAVATFALYYE</sequence>
<proteinExistence type="predicted"/>
<dbReference type="PANTHER" id="PTHR33420:SF26">
    <property type="entry name" value="FIMBRIAL SUBUNIT"/>
    <property type="match status" value="1"/>
</dbReference>
<gene>
    <name evidence="3" type="ORF">BMI79_16895</name>
</gene>
<accession>A0A1S8CG81</accession>
<dbReference type="STRING" id="2034155.BMI79_16895"/>
<dbReference type="InterPro" id="IPR000259">
    <property type="entry name" value="Adhesion_dom_fimbrial"/>
</dbReference>
<dbReference type="OrthoDB" id="6522787at2"/>
<evidence type="ECO:0000313" key="3">
    <source>
        <dbReference type="EMBL" id="OMQ20799.1"/>
    </source>
</evidence>
<feature type="chain" id="PRO_5012639414" description="Fimbrial-type adhesion domain-containing protein" evidence="1">
    <location>
        <begin position="23"/>
        <end position="181"/>
    </location>
</feature>
<dbReference type="GO" id="GO:0043709">
    <property type="term" value="P:cell adhesion involved in single-species biofilm formation"/>
    <property type="evidence" value="ECO:0007669"/>
    <property type="project" value="TreeGrafter"/>
</dbReference>
<dbReference type="Proteomes" id="UP000216021">
    <property type="component" value="Unassembled WGS sequence"/>
</dbReference>
<feature type="signal peptide" evidence="1">
    <location>
        <begin position="1"/>
        <end position="22"/>
    </location>
</feature>
<reference evidence="3 4" key="1">
    <citation type="submission" date="2016-11" db="EMBL/GenBank/DDBJ databases">
        <title>Rahnella oryzae sp. nov., isolated from rice root.</title>
        <authorList>
            <person name="Zhang X.-X."/>
            <person name="Zhang J."/>
        </authorList>
    </citation>
    <scope>NUCLEOTIDE SEQUENCE [LARGE SCALE GENOMIC DNA]</scope>
    <source>
        <strain evidence="3 4">J11-6</strain>
    </source>
</reference>
<dbReference type="InterPro" id="IPR036937">
    <property type="entry name" value="Adhesion_dom_fimbrial_sf"/>
</dbReference>
<organism evidence="3 4">
    <name type="scientific">Serratia oryzae</name>
    <dbReference type="NCBI Taxonomy" id="2034155"/>
    <lineage>
        <taxon>Bacteria</taxon>
        <taxon>Pseudomonadati</taxon>
        <taxon>Pseudomonadota</taxon>
        <taxon>Gammaproteobacteria</taxon>
        <taxon>Enterobacterales</taxon>
        <taxon>Yersiniaceae</taxon>
        <taxon>Serratia</taxon>
    </lineage>
</organism>
<comment type="caution">
    <text evidence="3">The sequence shown here is derived from an EMBL/GenBank/DDBJ whole genome shotgun (WGS) entry which is preliminary data.</text>
</comment>
<dbReference type="RefSeq" id="WP_076943365.1">
    <property type="nucleotide sequence ID" value="NZ_MOXD01000010.1"/>
</dbReference>
<dbReference type="SUPFAM" id="SSF49401">
    <property type="entry name" value="Bacterial adhesins"/>
    <property type="match status" value="1"/>
</dbReference>
<dbReference type="Pfam" id="PF00419">
    <property type="entry name" value="Fimbrial"/>
    <property type="match status" value="1"/>
</dbReference>
<name>A0A1S8CG81_9GAMM</name>
<dbReference type="GO" id="GO:0009289">
    <property type="term" value="C:pilus"/>
    <property type="evidence" value="ECO:0007669"/>
    <property type="project" value="InterPro"/>
</dbReference>
<keyword evidence="1" id="KW-0732">Signal</keyword>
<dbReference type="Gene3D" id="2.60.40.1090">
    <property type="entry name" value="Fimbrial-type adhesion domain"/>
    <property type="match status" value="1"/>
</dbReference>